<protein>
    <submittedName>
        <fullName evidence="6">Adenylosuccinate synthetase</fullName>
        <ecNumber evidence="6">6.3.4.4</ecNumber>
    </submittedName>
</protein>
<name>A0ABS9SE23_9BACT</name>
<accession>A0ABS9SE23</accession>
<keyword evidence="4" id="KW-0658">Purine biosynthesis</keyword>
<dbReference type="Proteomes" id="UP001202248">
    <property type="component" value="Unassembled WGS sequence"/>
</dbReference>
<proteinExistence type="predicted"/>
<evidence type="ECO:0000256" key="4">
    <source>
        <dbReference type="ARBA" id="ARBA00022755"/>
    </source>
</evidence>
<dbReference type="GO" id="GO:0004019">
    <property type="term" value="F:adenylosuccinate synthase activity"/>
    <property type="evidence" value="ECO:0007669"/>
    <property type="project" value="UniProtKB-EC"/>
</dbReference>
<dbReference type="Pfam" id="PF00709">
    <property type="entry name" value="Adenylsucc_synt"/>
    <property type="match status" value="1"/>
</dbReference>
<evidence type="ECO:0000256" key="5">
    <source>
        <dbReference type="ARBA" id="ARBA00022842"/>
    </source>
</evidence>
<dbReference type="Gene3D" id="3.40.440.10">
    <property type="entry name" value="Adenylosuccinate Synthetase, subunit A, domain 1"/>
    <property type="match status" value="1"/>
</dbReference>
<keyword evidence="7" id="KW-1185">Reference proteome</keyword>
<dbReference type="InterPro" id="IPR001114">
    <property type="entry name" value="Adenylosuccinate_synthetase"/>
</dbReference>
<evidence type="ECO:0000313" key="7">
    <source>
        <dbReference type="Proteomes" id="UP001202248"/>
    </source>
</evidence>
<evidence type="ECO:0000256" key="3">
    <source>
        <dbReference type="ARBA" id="ARBA00022741"/>
    </source>
</evidence>
<comment type="caution">
    <text evidence="6">The sequence shown here is derived from an EMBL/GenBank/DDBJ whole genome shotgun (WGS) entry which is preliminary data.</text>
</comment>
<dbReference type="InterPro" id="IPR042109">
    <property type="entry name" value="Adenylosuccinate_synth_dom1"/>
</dbReference>
<evidence type="ECO:0000256" key="1">
    <source>
        <dbReference type="ARBA" id="ARBA00022598"/>
    </source>
</evidence>
<keyword evidence="1 6" id="KW-0436">Ligase</keyword>
<dbReference type="SUPFAM" id="SSF52540">
    <property type="entry name" value="P-loop containing nucleoside triphosphate hydrolases"/>
    <property type="match status" value="1"/>
</dbReference>
<evidence type="ECO:0000256" key="2">
    <source>
        <dbReference type="ARBA" id="ARBA00022723"/>
    </source>
</evidence>
<reference evidence="6 7" key="1">
    <citation type="submission" date="2022-02" db="EMBL/GenBank/DDBJ databases">
        <authorList>
            <person name="Min J."/>
        </authorList>
    </citation>
    <scope>NUCLEOTIDE SEQUENCE [LARGE SCALE GENOMIC DNA]</scope>
    <source>
        <strain evidence="6 7">GR10-1</strain>
    </source>
</reference>
<keyword evidence="5" id="KW-0460">Magnesium</keyword>
<sequence length="42" mass="4551">MLHQIPSGIFHEGKVNIIGNGVVLDPITLKKNVKKLLNLAST</sequence>
<organism evidence="6 7">
    <name type="scientific">Niabella ginsengisoli</name>
    <dbReference type="NCBI Taxonomy" id="522298"/>
    <lineage>
        <taxon>Bacteria</taxon>
        <taxon>Pseudomonadati</taxon>
        <taxon>Bacteroidota</taxon>
        <taxon>Chitinophagia</taxon>
        <taxon>Chitinophagales</taxon>
        <taxon>Chitinophagaceae</taxon>
        <taxon>Niabella</taxon>
    </lineage>
</organism>
<dbReference type="EC" id="6.3.4.4" evidence="6"/>
<dbReference type="EMBL" id="JAKWBL010000001">
    <property type="protein sequence ID" value="MCH5596605.1"/>
    <property type="molecule type" value="Genomic_DNA"/>
</dbReference>
<keyword evidence="2" id="KW-0479">Metal-binding</keyword>
<evidence type="ECO:0000313" key="6">
    <source>
        <dbReference type="EMBL" id="MCH5596605.1"/>
    </source>
</evidence>
<dbReference type="InterPro" id="IPR027417">
    <property type="entry name" value="P-loop_NTPase"/>
</dbReference>
<keyword evidence="3" id="KW-0547">Nucleotide-binding</keyword>
<gene>
    <name evidence="6" type="ORF">MKP09_01010</name>
</gene>